<evidence type="ECO:0000256" key="4">
    <source>
        <dbReference type="ARBA" id="ARBA00022759"/>
    </source>
</evidence>
<gene>
    <name evidence="8" type="ORF">CRG98_031831</name>
</gene>
<evidence type="ECO:0000256" key="5">
    <source>
        <dbReference type="ARBA" id="ARBA00022801"/>
    </source>
</evidence>
<name>A0A2I0IUV2_PUNGR</name>
<evidence type="ECO:0000313" key="8">
    <source>
        <dbReference type="EMBL" id="PKI47781.1"/>
    </source>
</evidence>
<dbReference type="Pfam" id="PF17917">
    <property type="entry name" value="RT_RNaseH"/>
    <property type="match status" value="1"/>
</dbReference>
<proteinExistence type="predicted"/>
<dbReference type="InterPro" id="IPR041373">
    <property type="entry name" value="RT_RNaseH"/>
</dbReference>
<accession>A0A2I0IUV2</accession>
<dbReference type="EMBL" id="PGOL01002460">
    <property type="protein sequence ID" value="PKI47781.1"/>
    <property type="molecule type" value="Genomic_DNA"/>
</dbReference>
<evidence type="ECO:0000313" key="9">
    <source>
        <dbReference type="Proteomes" id="UP000233551"/>
    </source>
</evidence>
<keyword evidence="6" id="KW-0695">RNA-directed DNA polymerase</keyword>
<keyword evidence="5" id="KW-0378">Hydrolase</keyword>
<dbReference type="PANTHER" id="PTHR35046:SF9">
    <property type="entry name" value="RNA-DIRECTED DNA POLYMERASE"/>
    <property type="match status" value="1"/>
</dbReference>
<dbReference type="AlphaFoldDB" id="A0A2I0IUV2"/>
<evidence type="ECO:0000256" key="3">
    <source>
        <dbReference type="ARBA" id="ARBA00022722"/>
    </source>
</evidence>
<reference evidence="8 9" key="1">
    <citation type="submission" date="2017-11" db="EMBL/GenBank/DDBJ databases">
        <title>De-novo sequencing of pomegranate (Punica granatum L.) genome.</title>
        <authorList>
            <person name="Akparov Z."/>
            <person name="Amiraslanov A."/>
            <person name="Hajiyeva S."/>
            <person name="Abbasov M."/>
            <person name="Kaur K."/>
            <person name="Hamwieh A."/>
            <person name="Solovyev V."/>
            <person name="Salamov A."/>
            <person name="Braich B."/>
            <person name="Kosarev P."/>
            <person name="Mahmoud A."/>
            <person name="Hajiyev E."/>
            <person name="Babayeva S."/>
            <person name="Izzatullayeva V."/>
            <person name="Mammadov A."/>
            <person name="Mammadov A."/>
            <person name="Sharifova S."/>
            <person name="Ojaghi J."/>
            <person name="Eynullazada K."/>
            <person name="Bayramov B."/>
            <person name="Abdulazimova A."/>
            <person name="Shahmuradov I."/>
        </authorList>
    </citation>
    <scope>NUCLEOTIDE SEQUENCE [LARGE SCALE GENOMIC DNA]</scope>
    <source>
        <strain evidence="9">cv. AG2017</strain>
        <tissue evidence="8">Leaf</tissue>
    </source>
</reference>
<dbReference type="Gene3D" id="3.10.10.10">
    <property type="entry name" value="HIV Type 1 Reverse Transcriptase, subunit A, domain 1"/>
    <property type="match status" value="1"/>
</dbReference>
<evidence type="ECO:0000256" key="2">
    <source>
        <dbReference type="ARBA" id="ARBA00022695"/>
    </source>
</evidence>
<sequence length="163" mass="18977">MALSPCAIPVILVPKKDETWRMCVDCRAINNITEGRPIAYFSEKLSEAALNYPTYDKELYALFIETFPYVIRYKQGKENVVADALSRRYALLSTLDAKLLGFEHIKNLYADDHEFCEEYRACEETPCGKFFRHDGFLFRENKLYVPNCSLRELLVQESHDFVV</sequence>
<comment type="caution">
    <text evidence="8">The sequence shown here is derived from an EMBL/GenBank/DDBJ whole genome shotgun (WGS) entry which is preliminary data.</text>
</comment>
<dbReference type="PANTHER" id="PTHR35046">
    <property type="entry name" value="ZINC KNUCKLE (CCHC-TYPE) FAMILY PROTEIN"/>
    <property type="match status" value="1"/>
</dbReference>
<keyword evidence="1" id="KW-0808">Transferase</keyword>
<evidence type="ECO:0000256" key="6">
    <source>
        <dbReference type="ARBA" id="ARBA00022918"/>
    </source>
</evidence>
<dbReference type="GO" id="GO:0004519">
    <property type="term" value="F:endonuclease activity"/>
    <property type="evidence" value="ECO:0007669"/>
    <property type="project" value="UniProtKB-KW"/>
</dbReference>
<dbReference type="InterPro" id="IPR043502">
    <property type="entry name" value="DNA/RNA_pol_sf"/>
</dbReference>
<evidence type="ECO:0000256" key="1">
    <source>
        <dbReference type="ARBA" id="ARBA00022679"/>
    </source>
</evidence>
<keyword evidence="9" id="KW-1185">Reference proteome</keyword>
<feature type="domain" description="Reverse transcriptase RNase H-like" evidence="7">
    <location>
        <begin position="35"/>
        <end position="63"/>
    </location>
</feature>
<organism evidence="8 9">
    <name type="scientific">Punica granatum</name>
    <name type="common">Pomegranate</name>
    <dbReference type="NCBI Taxonomy" id="22663"/>
    <lineage>
        <taxon>Eukaryota</taxon>
        <taxon>Viridiplantae</taxon>
        <taxon>Streptophyta</taxon>
        <taxon>Embryophyta</taxon>
        <taxon>Tracheophyta</taxon>
        <taxon>Spermatophyta</taxon>
        <taxon>Magnoliopsida</taxon>
        <taxon>eudicotyledons</taxon>
        <taxon>Gunneridae</taxon>
        <taxon>Pentapetalae</taxon>
        <taxon>rosids</taxon>
        <taxon>malvids</taxon>
        <taxon>Myrtales</taxon>
        <taxon>Lythraceae</taxon>
        <taxon>Punica</taxon>
    </lineage>
</organism>
<protein>
    <recommendedName>
        <fullName evidence="7">Reverse transcriptase RNase H-like domain-containing protein</fullName>
    </recommendedName>
</protein>
<keyword evidence="3" id="KW-0540">Nuclease</keyword>
<dbReference type="Proteomes" id="UP000233551">
    <property type="component" value="Unassembled WGS sequence"/>
</dbReference>
<dbReference type="STRING" id="22663.A0A2I0IUV2"/>
<keyword evidence="2" id="KW-0548">Nucleotidyltransferase</keyword>
<keyword evidence="4" id="KW-0255">Endonuclease</keyword>
<dbReference type="SUPFAM" id="SSF56672">
    <property type="entry name" value="DNA/RNA polymerases"/>
    <property type="match status" value="1"/>
</dbReference>
<dbReference type="GO" id="GO:0016787">
    <property type="term" value="F:hydrolase activity"/>
    <property type="evidence" value="ECO:0007669"/>
    <property type="project" value="UniProtKB-KW"/>
</dbReference>
<dbReference type="GO" id="GO:0003964">
    <property type="term" value="F:RNA-directed DNA polymerase activity"/>
    <property type="evidence" value="ECO:0007669"/>
    <property type="project" value="UniProtKB-KW"/>
</dbReference>
<evidence type="ECO:0000259" key="7">
    <source>
        <dbReference type="Pfam" id="PF17917"/>
    </source>
</evidence>